<name>A0A939DCN0_9GAMM</name>
<feature type="region of interest" description="Disordered" evidence="1">
    <location>
        <begin position="324"/>
        <end position="354"/>
    </location>
</feature>
<dbReference type="Proteomes" id="UP000664303">
    <property type="component" value="Unassembled WGS sequence"/>
</dbReference>
<dbReference type="EMBL" id="JAFKCZ010000002">
    <property type="protein sequence ID" value="MBN7795625.1"/>
    <property type="molecule type" value="Genomic_DNA"/>
</dbReference>
<reference evidence="2" key="1">
    <citation type="submission" date="2021-02" db="EMBL/GenBank/DDBJ databases">
        <title>PHA producing bacteria isolated from coastal sediment in Guangdong, Shenzhen.</title>
        <authorList>
            <person name="Zheng W."/>
            <person name="Yu S."/>
            <person name="Huang Y."/>
        </authorList>
    </citation>
    <scope>NUCLEOTIDE SEQUENCE</scope>
    <source>
        <strain evidence="2">TN14-10</strain>
    </source>
</reference>
<evidence type="ECO:0000256" key="1">
    <source>
        <dbReference type="SAM" id="MobiDB-lite"/>
    </source>
</evidence>
<sequence>MAIALLDINDCNLQLWHGEHHVQSPGYALWEDGEYRFGTAARAAARLRPRDVATRYWAQLGTRPLQPALGPARHSADLVHAHLLALHREAGEPEEVVLAVPGSMEREQLALLLGIIEQCPFRAVGLANRSVALAQPAARGRPLYHLEFQLHQALLTRLEDTAGERRLGRVQPLAGCGLLQLQERLVEIIAAAFIRQTRFDPRRQAASEQSLYDALPAALAELRREGEARLEVAGYSARLAAAALAEAGERLFKSVADAVGHEPVHLLADPLTALLPGAETSLSGLHILEGEHLRHTLPAFEAQVIRRDAPLVLVNALPLSGDHSEAAPPAVEPEKPPARSAVSTEPPVAPAGPVPTHLLQGFRARTLRATGTDLGAGWELYRADGAWLLRGPDSQPATVNGQPYTEGRHIHCGDTLAVAGALAGVVIEVGD</sequence>
<organism evidence="2 3">
    <name type="scientific">Parahaliea mediterranea</name>
    <dbReference type="NCBI Taxonomy" id="651086"/>
    <lineage>
        <taxon>Bacteria</taxon>
        <taxon>Pseudomonadati</taxon>
        <taxon>Pseudomonadota</taxon>
        <taxon>Gammaproteobacteria</taxon>
        <taxon>Cellvibrionales</taxon>
        <taxon>Halieaceae</taxon>
        <taxon>Parahaliea</taxon>
    </lineage>
</organism>
<dbReference type="Gene3D" id="3.30.420.40">
    <property type="match status" value="2"/>
</dbReference>
<comment type="caution">
    <text evidence="2">The sequence shown here is derived from an EMBL/GenBank/DDBJ whole genome shotgun (WGS) entry which is preliminary data.</text>
</comment>
<dbReference type="RefSeq" id="WP_206559068.1">
    <property type="nucleotide sequence ID" value="NZ_JAFKCZ010000002.1"/>
</dbReference>
<evidence type="ECO:0000313" key="2">
    <source>
        <dbReference type="EMBL" id="MBN7795625.1"/>
    </source>
</evidence>
<keyword evidence="3" id="KW-1185">Reference proteome</keyword>
<proteinExistence type="predicted"/>
<accession>A0A939DCN0</accession>
<dbReference type="AlphaFoldDB" id="A0A939DCN0"/>
<gene>
    <name evidence="2" type="ORF">JYP50_03415</name>
</gene>
<evidence type="ECO:0000313" key="3">
    <source>
        <dbReference type="Proteomes" id="UP000664303"/>
    </source>
</evidence>
<protein>
    <recommendedName>
        <fullName evidence="4">FHA domain-containing protein</fullName>
    </recommendedName>
</protein>
<evidence type="ECO:0008006" key="4">
    <source>
        <dbReference type="Google" id="ProtNLM"/>
    </source>
</evidence>
<dbReference type="Gene3D" id="3.90.640.10">
    <property type="entry name" value="Actin, Chain A, domain 4"/>
    <property type="match status" value="1"/>
</dbReference>